<keyword evidence="8" id="KW-1133">Transmembrane helix</keyword>
<feature type="compositionally biased region" description="Acidic residues" evidence="7">
    <location>
        <begin position="491"/>
        <end position="505"/>
    </location>
</feature>
<gene>
    <name evidence="9" type="ORF">OFUS_LOCUS13965</name>
</gene>
<evidence type="ECO:0000256" key="5">
    <source>
        <dbReference type="ARBA" id="ARBA00023136"/>
    </source>
</evidence>
<dbReference type="SUPFAM" id="SSF49785">
    <property type="entry name" value="Galactose-binding domain-like"/>
    <property type="match status" value="1"/>
</dbReference>
<dbReference type="OrthoDB" id="441660at2759"/>
<feature type="transmembrane region" description="Helical" evidence="8">
    <location>
        <begin position="327"/>
        <end position="351"/>
    </location>
</feature>
<dbReference type="GO" id="GO:0038023">
    <property type="term" value="F:signaling receptor activity"/>
    <property type="evidence" value="ECO:0007669"/>
    <property type="project" value="TreeGrafter"/>
</dbReference>
<dbReference type="CDD" id="cd00057">
    <property type="entry name" value="FA58C"/>
    <property type="match status" value="1"/>
</dbReference>
<dbReference type="GO" id="GO:0005576">
    <property type="term" value="C:extracellular region"/>
    <property type="evidence" value="ECO:0007669"/>
    <property type="project" value="UniProtKB-SubCell"/>
</dbReference>
<keyword evidence="3" id="KW-0964">Secreted</keyword>
<accession>A0A8J1Y4D9</accession>
<feature type="compositionally biased region" description="Basic and acidic residues" evidence="7">
    <location>
        <begin position="363"/>
        <end position="377"/>
    </location>
</feature>
<dbReference type="InterPro" id="IPR000421">
    <property type="entry name" value="FA58C"/>
</dbReference>
<dbReference type="InterPro" id="IPR008979">
    <property type="entry name" value="Galactose-bd-like_sf"/>
</dbReference>
<feature type="region of interest" description="Disordered" evidence="7">
    <location>
        <begin position="471"/>
        <end position="518"/>
    </location>
</feature>
<dbReference type="Proteomes" id="UP000749559">
    <property type="component" value="Unassembled WGS sequence"/>
</dbReference>
<dbReference type="InterPro" id="IPR050633">
    <property type="entry name" value="Neuropilin_MCO_CoagFactor"/>
</dbReference>
<dbReference type="AlphaFoldDB" id="A0A8J1Y4D9"/>
<dbReference type="PANTHER" id="PTHR46806">
    <property type="entry name" value="F5/8 TYPE C DOMAIN-CONTAINING PROTEIN"/>
    <property type="match status" value="1"/>
</dbReference>
<dbReference type="SUPFAM" id="SSF56436">
    <property type="entry name" value="C-type lectin-like"/>
    <property type="match status" value="1"/>
</dbReference>
<dbReference type="InterPro" id="IPR016187">
    <property type="entry name" value="CTDL_fold"/>
</dbReference>
<evidence type="ECO:0000256" key="4">
    <source>
        <dbReference type="ARBA" id="ARBA00022889"/>
    </source>
</evidence>
<name>A0A8J1Y4D9_OWEFU</name>
<dbReference type="GO" id="GO:0012505">
    <property type="term" value="C:endomembrane system"/>
    <property type="evidence" value="ECO:0007669"/>
    <property type="project" value="UniProtKB-SubCell"/>
</dbReference>
<dbReference type="PANTHER" id="PTHR46806:SF5">
    <property type="entry name" value="F5_8 TYPE C DOMAIN-CONTAINING PROTEIN"/>
    <property type="match status" value="1"/>
</dbReference>
<feature type="compositionally biased region" description="Basic and acidic residues" evidence="7">
    <location>
        <begin position="477"/>
        <end position="487"/>
    </location>
</feature>
<keyword evidence="6" id="KW-1015">Disulfide bond</keyword>
<evidence type="ECO:0000256" key="2">
    <source>
        <dbReference type="ARBA" id="ARBA00004613"/>
    </source>
</evidence>
<dbReference type="CDD" id="cd00037">
    <property type="entry name" value="CLECT"/>
    <property type="match status" value="1"/>
</dbReference>
<evidence type="ECO:0000313" key="10">
    <source>
        <dbReference type="Proteomes" id="UP000749559"/>
    </source>
</evidence>
<dbReference type="Pfam" id="PF00754">
    <property type="entry name" value="F5_F8_type_C"/>
    <property type="match status" value="1"/>
</dbReference>
<dbReference type="Gene3D" id="2.60.120.260">
    <property type="entry name" value="Galactose-binding domain-like"/>
    <property type="match status" value="1"/>
</dbReference>
<reference evidence="9" key="1">
    <citation type="submission" date="2022-03" db="EMBL/GenBank/DDBJ databases">
        <authorList>
            <person name="Martin C."/>
        </authorList>
    </citation>
    <scope>NUCLEOTIDE SEQUENCE</scope>
</reference>
<dbReference type="GO" id="GO:0005886">
    <property type="term" value="C:plasma membrane"/>
    <property type="evidence" value="ECO:0007669"/>
    <property type="project" value="TreeGrafter"/>
</dbReference>
<organism evidence="9 10">
    <name type="scientific">Owenia fusiformis</name>
    <name type="common">Polychaete worm</name>
    <dbReference type="NCBI Taxonomy" id="6347"/>
    <lineage>
        <taxon>Eukaryota</taxon>
        <taxon>Metazoa</taxon>
        <taxon>Spiralia</taxon>
        <taxon>Lophotrochozoa</taxon>
        <taxon>Annelida</taxon>
        <taxon>Polychaeta</taxon>
        <taxon>Sedentaria</taxon>
        <taxon>Canalipalpata</taxon>
        <taxon>Sabellida</taxon>
        <taxon>Oweniida</taxon>
        <taxon>Oweniidae</taxon>
        <taxon>Owenia</taxon>
    </lineage>
</organism>
<feature type="transmembrane region" description="Helical" evidence="8">
    <location>
        <begin position="6"/>
        <end position="24"/>
    </location>
</feature>
<dbReference type="PROSITE" id="PS50022">
    <property type="entry name" value="FA58C_3"/>
    <property type="match status" value="1"/>
</dbReference>
<sequence>MLTMGYLYRVVFLMTVVSLRYIYVDGLLCPVGYRLVKDALVDSVVSKNLTWTEAVMACTKRNGTIIDIRDNQSKKIVFNVMERFKLGSAWIGHSGDIVEATNPSEIRKPYFIMEYIDDEQFEASSYYFYNLYLPELARFNSESAWVPQYDRQDQWIQVDLEATMCIYGIVTQGRKNPSWRTTAYKLLYRKDGDNFHTLQDNGEEEFPGNRNAVTPVARNFTKPFDAQFIRIYPQDWIIHPAIRFDLLVSKETCPIDFTCGKCPALVNTSQRDLAIQYESCCSKLPYICQTESCELTTESQSSLTDSAILNASTNPHKGTPPSSSSTVGLAIGMVLFMIISVILLILLVFLYRHLNNLRTTTDAEKTDHNENNKKEIQQSDTMVTPNLHDKTELNINNIEYFAIDTKDNVEQDTTVYEAINTDLDHTENGEYEYIEEKKDDGNEILGNNMETPYITLTDEGVYSEEKKVVENEVQENGAKEPTLHDSPEAVDAYDDEKVDDSEIPDGTDMLNNEIYSDN</sequence>
<keyword evidence="8" id="KW-0812">Transmembrane</keyword>
<protein>
    <submittedName>
        <fullName evidence="9">Uncharacterized protein</fullName>
    </submittedName>
</protein>
<dbReference type="GO" id="GO:0007155">
    <property type="term" value="P:cell adhesion"/>
    <property type="evidence" value="ECO:0007669"/>
    <property type="project" value="UniProtKB-KW"/>
</dbReference>
<keyword evidence="5 8" id="KW-0472">Membrane</keyword>
<evidence type="ECO:0000256" key="1">
    <source>
        <dbReference type="ARBA" id="ARBA00004184"/>
    </source>
</evidence>
<feature type="compositionally biased region" description="Polar residues" evidence="7">
    <location>
        <begin position="509"/>
        <end position="518"/>
    </location>
</feature>
<evidence type="ECO:0000256" key="3">
    <source>
        <dbReference type="ARBA" id="ARBA00022525"/>
    </source>
</evidence>
<proteinExistence type="predicted"/>
<comment type="caution">
    <text evidence="9">The sequence shown here is derived from an EMBL/GenBank/DDBJ whole genome shotgun (WGS) entry which is preliminary data.</text>
</comment>
<evidence type="ECO:0000256" key="8">
    <source>
        <dbReference type="SAM" id="Phobius"/>
    </source>
</evidence>
<evidence type="ECO:0000256" key="7">
    <source>
        <dbReference type="SAM" id="MobiDB-lite"/>
    </source>
</evidence>
<dbReference type="SMART" id="SM00231">
    <property type="entry name" value="FA58C"/>
    <property type="match status" value="1"/>
</dbReference>
<evidence type="ECO:0000313" key="9">
    <source>
        <dbReference type="EMBL" id="CAH1788429.1"/>
    </source>
</evidence>
<dbReference type="EMBL" id="CAIIXF020000007">
    <property type="protein sequence ID" value="CAH1788429.1"/>
    <property type="molecule type" value="Genomic_DNA"/>
</dbReference>
<keyword evidence="10" id="KW-1185">Reference proteome</keyword>
<evidence type="ECO:0000256" key="6">
    <source>
        <dbReference type="ARBA" id="ARBA00023157"/>
    </source>
</evidence>
<keyword evidence="4" id="KW-0130">Cell adhesion</keyword>
<dbReference type="PROSITE" id="PS01285">
    <property type="entry name" value="FA58C_1"/>
    <property type="match status" value="1"/>
</dbReference>
<feature type="region of interest" description="Disordered" evidence="7">
    <location>
        <begin position="363"/>
        <end position="385"/>
    </location>
</feature>
<comment type="subcellular location">
    <subcellularLocation>
        <location evidence="1">Endomembrane system</location>
        <topology evidence="1">Peripheral membrane protein</topology>
    </subcellularLocation>
    <subcellularLocation>
        <location evidence="2">Secreted</location>
    </subcellularLocation>
</comment>